<organism evidence="5 6">
    <name type="scientific">Brachybacterium aquaticum</name>
    <dbReference type="NCBI Taxonomy" id="1432564"/>
    <lineage>
        <taxon>Bacteria</taxon>
        <taxon>Bacillati</taxon>
        <taxon>Actinomycetota</taxon>
        <taxon>Actinomycetes</taxon>
        <taxon>Micrococcales</taxon>
        <taxon>Dermabacteraceae</taxon>
        <taxon>Brachybacterium</taxon>
    </lineage>
</organism>
<name>A0A841A660_9MICO</name>
<dbReference type="Pfam" id="PF22907">
    <property type="entry name" value="Ams1-like_1st"/>
    <property type="match status" value="1"/>
</dbReference>
<gene>
    <name evidence="5" type="ORF">HNR70_000149</name>
</gene>
<keyword evidence="1" id="KW-0378">Hydrolase</keyword>
<keyword evidence="6" id="KW-1185">Reference proteome</keyword>
<dbReference type="InterPro" id="IPR054723">
    <property type="entry name" value="Ams1-like_N"/>
</dbReference>
<dbReference type="Gene3D" id="1.20.1270.50">
    <property type="entry name" value="Glycoside hydrolase family 38, central domain"/>
    <property type="match status" value="1"/>
</dbReference>
<evidence type="ECO:0000313" key="6">
    <source>
        <dbReference type="Proteomes" id="UP000588158"/>
    </source>
</evidence>
<dbReference type="InterPro" id="IPR015341">
    <property type="entry name" value="Glyco_hydro_38_cen"/>
</dbReference>
<evidence type="ECO:0000256" key="1">
    <source>
        <dbReference type="ARBA" id="ARBA00022801"/>
    </source>
</evidence>
<evidence type="ECO:0000256" key="3">
    <source>
        <dbReference type="SAM" id="MobiDB-lite"/>
    </source>
</evidence>
<dbReference type="Pfam" id="PF01074">
    <property type="entry name" value="Glyco_hydro_38N"/>
    <property type="match status" value="1"/>
</dbReference>
<evidence type="ECO:0000256" key="2">
    <source>
        <dbReference type="ARBA" id="ARBA00023295"/>
    </source>
</evidence>
<dbReference type="FunFam" id="3.20.110.10:FF:000002">
    <property type="entry name" value="alpha-mannosidase 2C1 isoform X1"/>
    <property type="match status" value="1"/>
</dbReference>
<dbReference type="CDD" id="cd10789">
    <property type="entry name" value="GH38N_AMII_ER_cytosolic"/>
    <property type="match status" value="1"/>
</dbReference>
<dbReference type="InterPro" id="IPR027291">
    <property type="entry name" value="Glyco_hydro_38_N_sf"/>
</dbReference>
<comment type="caution">
    <text evidence="5">The sequence shown here is derived from an EMBL/GenBank/DDBJ whole genome shotgun (WGS) entry which is preliminary data.</text>
</comment>
<evidence type="ECO:0000259" key="4">
    <source>
        <dbReference type="SMART" id="SM00872"/>
    </source>
</evidence>
<dbReference type="InterPro" id="IPR028995">
    <property type="entry name" value="Glyco_hydro_57/38_cen_sf"/>
</dbReference>
<dbReference type="InterPro" id="IPR037094">
    <property type="entry name" value="Glyco_hydro_38_cen_sf"/>
</dbReference>
<sequence length="527" mass="58194">MFDGRAVTESRIRRFTREHLLPAIHPETAAVTLTAHRLPGEPIPPREAIAAGAEYAPIELGAPLGRAWSTTWLHVTGTVPAHWASDDASAPELLVDLAFTHPDDLPGTVDAAREALRPALSRPAGDSSLTVLATGHAHIDSAWLWPVRETGRKVARTFSTVCTLLEEDPEATFSASSAQQYRWLRDRYPELFGRIREHVASGRFVPVGGMWVESDTNMPGSEAMARQFVAGKRFFLEEFGVETRETWLPDSFGYSAALPQIAALAGNENFLTQKVSWNQTNTFPHHTFRWEGIDGTDVFTHFPPADTYNGELTGEELARFERNFKEKGRATLGMDLFRHGDGGGGPTRAMMAAGRRARDLEGSPKVEFGTAADFFDRARAEYPDAPVWNGELYLELHRGTYSAQLGTKQGNRRSEHVLHEAELLAALAAVRTGHEYPYDELEELWQRTLLLQFHDILPDSSIVWVHREAERAHAEIAERAEQVIAAALAALEAGEGGRRQAGTPRPTGTPGPTGMRRPTGTARPRCC</sequence>
<dbReference type="InterPro" id="IPR011330">
    <property type="entry name" value="Glyco_hydro/deAcase_b/a-brl"/>
</dbReference>
<dbReference type="GO" id="GO:0004559">
    <property type="term" value="F:alpha-mannosidase activity"/>
    <property type="evidence" value="ECO:0007669"/>
    <property type="project" value="InterPro"/>
</dbReference>
<dbReference type="Gene3D" id="3.20.110.10">
    <property type="entry name" value="Glycoside hydrolase 38, N terminal domain"/>
    <property type="match status" value="1"/>
</dbReference>
<proteinExistence type="predicted"/>
<evidence type="ECO:0000313" key="5">
    <source>
        <dbReference type="EMBL" id="MBB5830336.1"/>
    </source>
</evidence>
<protein>
    <submittedName>
        <fullName evidence="5">Alpha-mannosidase</fullName>
    </submittedName>
</protein>
<feature type="domain" description="Glycoside hydrolase family 38 central" evidence="4">
    <location>
        <begin position="395"/>
        <end position="473"/>
    </location>
</feature>
<dbReference type="RefSeq" id="WP_221421061.1">
    <property type="nucleotide sequence ID" value="NZ_JACHLZ010000001.1"/>
</dbReference>
<dbReference type="SMART" id="SM00872">
    <property type="entry name" value="Alpha-mann_mid"/>
    <property type="match status" value="1"/>
</dbReference>
<keyword evidence="2" id="KW-0326">Glycosidase</keyword>
<dbReference type="GO" id="GO:0006013">
    <property type="term" value="P:mannose metabolic process"/>
    <property type="evidence" value="ECO:0007669"/>
    <property type="project" value="InterPro"/>
</dbReference>
<dbReference type="AlphaFoldDB" id="A0A841A660"/>
<dbReference type="EMBL" id="JACHLZ010000001">
    <property type="protein sequence ID" value="MBB5830336.1"/>
    <property type="molecule type" value="Genomic_DNA"/>
</dbReference>
<dbReference type="FunFam" id="1.20.1270.50:FF:000004">
    <property type="entry name" value="alpha-mannosidase 2C1 isoform X1"/>
    <property type="match status" value="1"/>
</dbReference>
<dbReference type="PANTHER" id="PTHR46017:SF1">
    <property type="entry name" value="ALPHA-MANNOSIDASE 2C1"/>
    <property type="match status" value="1"/>
</dbReference>
<reference evidence="5 6" key="1">
    <citation type="submission" date="2020-08" db="EMBL/GenBank/DDBJ databases">
        <title>Sequencing the genomes of 1000 actinobacteria strains.</title>
        <authorList>
            <person name="Klenk H.-P."/>
        </authorList>
    </citation>
    <scope>NUCLEOTIDE SEQUENCE [LARGE SCALE GENOMIC DNA]</scope>
    <source>
        <strain evidence="5 6">DSM 28796</strain>
    </source>
</reference>
<feature type="region of interest" description="Disordered" evidence="3">
    <location>
        <begin position="494"/>
        <end position="527"/>
    </location>
</feature>
<dbReference type="InterPro" id="IPR000602">
    <property type="entry name" value="Glyco_hydro_38_N"/>
</dbReference>
<dbReference type="Pfam" id="PF09261">
    <property type="entry name" value="Alpha-mann_mid"/>
    <property type="match status" value="1"/>
</dbReference>
<dbReference type="SUPFAM" id="SSF88713">
    <property type="entry name" value="Glycoside hydrolase/deacetylase"/>
    <property type="match status" value="1"/>
</dbReference>
<dbReference type="GO" id="GO:0009313">
    <property type="term" value="P:oligosaccharide catabolic process"/>
    <property type="evidence" value="ECO:0007669"/>
    <property type="project" value="TreeGrafter"/>
</dbReference>
<dbReference type="SUPFAM" id="SSF88688">
    <property type="entry name" value="Families 57/38 glycoside transferase middle domain"/>
    <property type="match status" value="1"/>
</dbReference>
<accession>A0A841A660</accession>
<dbReference type="Proteomes" id="UP000588158">
    <property type="component" value="Unassembled WGS sequence"/>
</dbReference>
<dbReference type="PANTHER" id="PTHR46017">
    <property type="entry name" value="ALPHA-MANNOSIDASE 2C1"/>
    <property type="match status" value="1"/>
</dbReference>
<feature type="compositionally biased region" description="Low complexity" evidence="3">
    <location>
        <begin position="500"/>
        <end position="527"/>
    </location>
</feature>